<evidence type="ECO:0000256" key="1">
    <source>
        <dbReference type="SAM" id="SignalP"/>
    </source>
</evidence>
<dbReference type="FunFam" id="3.10.20.90:FF:000205">
    <property type="entry name" value="2'-5'-oligoadenylate synthase-like protein 2"/>
    <property type="match status" value="1"/>
</dbReference>
<dbReference type="Gene3D" id="3.10.20.90">
    <property type="entry name" value="Phosphatidylinositol 3-kinase Catalytic Subunit, Chain A, domain 1"/>
    <property type="match status" value="1"/>
</dbReference>
<dbReference type="AlphaFoldDB" id="A0A3B0NC52"/>
<dbReference type="InterPro" id="IPR029071">
    <property type="entry name" value="Ubiquitin-like_domsf"/>
</dbReference>
<accession>A0A3B0NC52</accession>
<proteinExistence type="predicted"/>
<sequence>MEVYIVFFLYMYLGMISCVRRSQPSNNLIINSLNRIFKISGDIKKIGDIKRCLKEEHGYHDHEILSNNSILKDDELYSEEKHKKLYTVSKIRGGLNISVQTMQGKRIQLQVSQNETVLDLKNKLEKEQTIPVDQQRLIFDGKLLENGKTIADYGIKDNAVLQLVLRLRGG</sequence>
<dbReference type="SMART" id="SM00213">
    <property type="entry name" value="UBQ"/>
    <property type="match status" value="1"/>
</dbReference>
<feature type="signal peptide" evidence="1">
    <location>
        <begin position="1"/>
        <end position="18"/>
    </location>
</feature>
<dbReference type="InterPro" id="IPR050158">
    <property type="entry name" value="Ubiquitin_ubiquitin-like"/>
</dbReference>
<evidence type="ECO:0000259" key="2">
    <source>
        <dbReference type="PROSITE" id="PS50053"/>
    </source>
</evidence>
<dbReference type="PANTHER" id="PTHR10666">
    <property type="entry name" value="UBIQUITIN"/>
    <property type="match status" value="1"/>
</dbReference>
<dbReference type="InterPro" id="IPR019956">
    <property type="entry name" value="Ubiquitin_dom"/>
</dbReference>
<evidence type="ECO:0000313" key="3">
    <source>
        <dbReference type="EMBL" id="SVP91968.1"/>
    </source>
</evidence>
<dbReference type="EMBL" id="UIVS01000002">
    <property type="protein sequence ID" value="SVP92238.1"/>
    <property type="molecule type" value="Genomic_DNA"/>
</dbReference>
<feature type="chain" id="PRO_5033367271" evidence="1">
    <location>
        <begin position="19"/>
        <end position="170"/>
    </location>
</feature>
<gene>
    <name evidence="3" type="ORF">TAT_000202400</name>
    <name evidence="4" type="ORF">TAV_000202700</name>
</gene>
<evidence type="ECO:0000313" key="4">
    <source>
        <dbReference type="EMBL" id="SVP92238.1"/>
    </source>
</evidence>
<keyword evidence="1" id="KW-0732">Signal</keyword>
<dbReference type="VEuPathDB" id="PiroplasmaDB:TA11575"/>
<organism evidence="3">
    <name type="scientific">Theileria annulata</name>
    <dbReference type="NCBI Taxonomy" id="5874"/>
    <lineage>
        <taxon>Eukaryota</taxon>
        <taxon>Sar</taxon>
        <taxon>Alveolata</taxon>
        <taxon>Apicomplexa</taxon>
        <taxon>Aconoidasida</taxon>
        <taxon>Piroplasmida</taxon>
        <taxon>Theileriidae</taxon>
        <taxon>Theileria</taxon>
    </lineage>
</organism>
<dbReference type="PRINTS" id="PR00348">
    <property type="entry name" value="UBIQUITIN"/>
</dbReference>
<dbReference type="InterPro" id="IPR000626">
    <property type="entry name" value="Ubiquitin-like_dom"/>
</dbReference>
<dbReference type="EMBL" id="UIVT01000002">
    <property type="protein sequence ID" value="SVP91968.1"/>
    <property type="molecule type" value="Genomic_DNA"/>
</dbReference>
<protein>
    <submittedName>
        <fullName evidence="3">Ubiquitin,putative</fullName>
    </submittedName>
</protein>
<dbReference type="SUPFAM" id="SSF54236">
    <property type="entry name" value="Ubiquitin-like"/>
    <property type="match status" value="1"/>
</dbReference>
<dbReference type="PROSITE" id="PS50053">
    <property type="entry name" value="UBIQUITIN_2"/>
    <property type="match status" value="1"/>
</dbReference>
<dbReference type="Pfam" id="PF00240">
    <property type="entry name" value="ubiquitin"/>
    <property type="match status" value="1"/>
</dbReference>
<name>A0A3B0NC52_THEAN</name>
<feature type="domain" description="Ubiquitin-like" evidence="2">
    <location>
        <begin position="95"/>
        <end position="170"/>
    </location>
</feature>
<reference evidence="3" key="1">
    <citation type="submission" date="2018-07" db="EMBL/GenBank/DDBJ databases">
        <authorList>
            <person name="Quirk P.G."/>
            <person name="Krulwich T.A."/>
        </authorList>
    </citation>
    <scope>NUCLEOTIDE SEQUENCE</scope>
    <source>
        <strain evidence="3">Anand</strain>
    </source>
</reference>